<accession>A0ACA9SWC4</accession>
<dbReference type="EMBL" id="CAJVQC010172309">
    <property type="protein sequence ID" value="CAG8850728.1"/>
    <property type="molecule type" value="Genomic_DNA"/>
</dbReference>
<organism evidence="1 2">
    <name type="scientific">Racocetra persica</name>
    <dbReference type="NCBI Taxonomy" id="160502"/>
    <lineage>
        <taxon>Eukaryota</taxon>
        <taxon>Fungi</taxon>
        <taxon>Fungi incertae sedis</taxon>
        <taxon>Mucoromycota</taxon>
        <taxon>Glomeromycotina</taxon>
        <taxon>Glomeromycetes</taxon>
        <taxon>Diversisporales</taxon>
        <taxon>Gigasporaceae</taxon>
        <taxon>Racocetra</taxon>
    </lineage>
</organism>
<comment type="caution">
    <text evidence="1">The sequence shown here is derived from an EMBL/GenBank/DDBJ whole genome shotgun (WGS) entry which is preliminary data.</text>
</comment>
<name>A0ACA9SWC4_9GLOM</name>
<protein>
    <submittedName>
        <fullName evidence="1">20068_t:CDS:1</fullName>
    </submittedName>
</protein>
<sequence length="48" mass="5525">MGFQPDYDIKPYLSSRKVSYLVSLSEFTELTFVSLLAEFDITSVETEQ</sequence>
<keyword evidence="2" id="KW-1185">Reference proteome</keyword>
<gene>
    <name evidence="1" type="ORF">RPERSI_LOCUS36230</name>
</gene>
<dbReference type="Proteomes" id="UP000789920">
    <property type="component" value="Unassembled WGS sequence"/>
</dbReference>
<proteinExistence type="predicted"/>
<evidence type="ECO:0000313" key="2">
    <source>
        <dbReference type="Proteomes" id="UP000789920"/>
    </source>
</evidence>
<evidence type="ECO:0000313" key="1">
    <source>
        <dbReference type="EMBL" id="CAG8850728.1"/>
    </source>
</evidence>
<reference evidence="1" key="1">
    <citation type="submission" date="2021-06" db="EMBL/GenBank/DDBJ databases">
        <authorList>
            <person name="Kallberg Y."/>
            <person name="Tangrot J."/>
            <person name="Rosling A."/>
        </authorList>
    </citation>
    <scope>NUCLEOTIDE SEQUENCE</scope>
    <source>
        <strain evidence="1">MA461A</strain>
    </source>
</reference>
<feature type="non-terminal residue" evidence="1">
    <location>
        <position position="48"/>
    </location>
</feature>